<evidence type="ECO:0008006" key="3">
    <source>
        <dbReference type="Google" id="ProtNLM"/>
    </source>
</evidence>
<sequence length="111" mass="12046">MSNAETTPGAGKLVRDRIPEIIRNDGADPVTYIAGPDEYRARLREKLREEVAEFLEADDVSAPGELADVAEVLLALAADLGINREQLEAIRVAKASERGGFAGRIVWTGNR</sequence>
<dbReference type="EMBL" id="BNBE01000003">
    <property type="protein sequence ID" value="GHG21903.1"/>
    <property type="molecule type" value="Genomic_DNA"/>
</dbReference>
<keyword evidence="2" id="KW-1185">Reference proteome</keyword>
<reference evidence="1" key="2">
    <citation type="submission" date="2020-09" db="EMBL/GenBank/DDBJ databases">
        <authorList>
            <person name="Sun Q."/>
            <person name="Ohkuma M."/>
        </authorList>
    </citation>
    <scope>NUCLEOTIDE SEQUENCE</scope>
    <source>
        <strain evidence="1">JCM 4122</strain>
    </source>
</reference>
<accession>A0A919ERY1</accession>
<evidence type="ECO:0000313" key="2">
    <source>
        <dbReference type="Proteomes" id="UP000632849"/>
    </source>
</evidence>
<dbReference type="Proteomes" id="UP000632849">
    <property type="component" value="Unassembled WGS sequence"/>
</dbReference>
<name>A0A919ERY1_STRFL</name>
<organism evidence="1 2">
    <name type="scientific">Streptomyces filamentosus</name>
    <name type="common">Streptomyces roseosporus</name>
    <dbReference type="NCBI Taxonomy" id="67294"/>
    <lineage>
        <taxon>Bacteria</taxon>
        <taxon>Bacillati</taxon>
        <taxon>Actinomycetota</taxon>
        <taxon>Actinomycetes</taxon>
        <taxon>Kitasatosporales</taxon>
        <taxon>Streptomycetaceae</taxon>
        <taxon>Streptomyces</taxon>
    </lineage>
</organism>
<dbReference type="AlphaFoldDB" id="A0A919ERY1"/>
<dbReference type="InterPro" id="IPR038735">
    <property type="entry name" value="MSMEG_1276-like_NTP-PPase_dom"/>
</dbReference>
<evidence type="ECO:0000313" key="1">
    <source>
        <dbReference type="EMBL" id="GHG21903.1"/>
    </source>
</evidence>
<dbReference type="CDD" id="cd11532">
    <property type="entry name" value="NTP-PPase_COG4997"/>
    <property type="match status" value="1"/>
</dbReference>
<gene>
    <name evidence="1" type="ORF">GCM10017667_66900</name>
</gene>
<proteinExistence type="predicted"/>
<comment type="caution">
    <text evidence="1">The sequence shown here is derived from an EMBL/GenBank/DDBJ whole genome shotgun (WGS) entry which is preliminary data.</text>
</comment>
<dbReference type="RefSeq" id="WP_190044075.1">
    <property type="nucleotide sequence ID" value="NZ_BNBE01000003.1"/>
</dbReference>
<dbReference type="SUPFAM" id="SSF101386">
    <property type="entry name" value="all-alpha NTP pyrophosphatases"/>
    <property type="match status" value="1"/>
</dbReference>
<protein>
    <recommendedName>
        <fullName evidence="3">Phosphoribosyl-ATP pyrophosphohydrolase</fullName>
    </recommendedName>
</protein>
<reference evidence="1" key="1">
    <citation type="journal article" date="2014" name="Int. J. Syst. Evol. Microbiol.">
        <title>Complete genome sequence of Corynebacterium casei LMG S-19264T (=DSM 44701T), isolated from a smear-ripened cheese.</title>
        <authorList>
            <consortium name="US DOE Joint Genome Institute (JGI-PGF)"/>
            <person name="Walter F."/>
            <person name="Albersmeier A."/>
            <person name="Kalinowski J."/>
            <person name="Ruckert C."/>
        </authorList>
    </citation>
    <scope>NUCLEOTIDE SEQUENCE</scope>
    <source>
        <strain evidence="1">JCM 4122</strain>
    </source>
</reference>